<evidence type="ECO:0000256" key="1">
    <source>
        <dbReference type="ARBA" id="ARBA00010633"/>
    </source>
</evidence>
<keyword evidence="2" id="KW-0489">Methyltransferase</keyword>
<gene>
    <name evidence="5" type="ORF">PGLA1383_LOCUS27547</name>
</gene>
<dbReference type="GO" id="GO:0005739">
    <property type="term" value="C:mitochondrion"/>
    <property type="evidence" value="ECO:0007669"/>
    <property type="project" value="TreeGrafter"/>
</dbReference>
<dbReference type="CDD" id="cd02440">
    <property type="entry name" value="AdoMet_MTases"/>
    <property type="match status" value="1"/>
</dbReference>
<dbReference type="PANTHER" id="PTHR13610:SF11">
    <property type="entry name" value="METHYLTRANSFERASE DOMAIN-CONTAINING PROTEIN"/>
    <property type="match status" value="1"/>
</dbReference>
<dbReference type="AlphaFoldDB" id="A0A813FA83"/>
<dbReference type="SUPFAM" id="SSF53335">
    <property type="entry name" value="S-adenosyl-L-methionine-dependent methyltransferases"/>
    <property type="match status" value="1"/>
</dbReference>
<dbReference type="GO" id="GO:0016279">
    <property type="term" value="F:protein-lysine N-methyltransferase activity"/>
    <property type="evidence" value="ECO:0007669"/>
    <property type="project" value="InterPro"/>
</dbReference>
<dbReference type="InterPro" id="IPR026170">
    <property type="entry name" value="FAM173A/B"/>
</dbReference>
<evidence type="ECO:0000313" key="6">
    <source>
        <dbReference type="Proteomes" id="UP000654075"/>
    </source>
</evidence>
<dbReference type="OMA" id="DDQHATE"/>
<evidence type="ECO:0008006" key="7">
    <source>
        <dbReference type="Google" id="ProtNLM"/>
    </source>
</evidence>
<evidence type="ECO:0000256" key="4">
    <source>
        <dbReference type="ARBA" id="ARBA00022691"/>
    </source>
</evidence>
<comment type="similarity">
    <text evidence="1">Belongs to the ANT/ATPSC lysine N-methyltransferase family.</text>
</comment>
<evidence type="ECO:0000256" key="3">
    <source>
        <dbReference type="ARBA" id="ARBA00022679"/>
    </source>
</evidence>
<dbReference type="GO" id="GO:1905706">
    <property type="term" value="P:regulation of mitochondrial ATP synthesis coupled proton transport"/>
    <property type="evidence" value="ECO:0007669"/>
    <property type="project" value="TreeGrafter"/>
</dbReference>
<dbReference type="Gene3D" id="3.40.50.150">
    <property type="entry name" value="Vaccinia Virus protein VP39"/>
    <property type="match status" value="1"/>
</dbReference>
<evidence type="ECO:0000256" key="2">
    <source>
        <dbReference type="ARBA" id="ARBA00022603"/>
    </source>
</evidence>
<organism evidence="5 6">
    <name type="scientific">Polarella glacialis</name>
    <name type="common">Dinoflagellate</name>
    <dbReference type="NCBI Taxonomy" id="89957"/>
    <lineage>
        <taxon>Eukaryota</taxon>
        <taxon>Sar</taxon>
        <taxon>Alveolata</taxon>
        <taxon>Dinophyceae</taxon>
        <taxon>Suessiales</taxon>
        <taxon>Suessiaceae</taxon>
        <taxon>Polarella</taxon>
    </lineage>
</organism>
<dbReference type="InterPro" id="IPR029063">
    <property type="entry name" value="SAM-dependent_MTases_sf"/>
</dbReference>
<dbReference type="OrthoDB" id="66144at2759"/>
<protein>
    <recommendedName>
        <fullName evidence="7">Methyltransferase domain-containing protein</fullName>
    </recommendedName>
</protein>
<keyword evidence="6" id="KW-1185">Reference proteome</keyword>
<dbReference type="GO" id="GO:0032259">
    <property type="term" value="P:methylation"/>
    <property type="evidence" value="ECO:0007669"/>
    <property type="project" value="UniProtKB-KW"/>
</dbReference>
<accession>A0A813FA83</accession>
<name>A0A813FA83_POLGL</name>
<dbReference type="PANTHER" id="PTHR13610">
    <property type="entry name" value="METHYLTRANSFERASE DOMAIN-CONTAINING PROTEIN"/>
    <property type="match status" value="1"/>
</dbReference>
<sequence length="199" mass="20877">VEGPSLPPNAPSKGAREYAAAYRSVAGESFAPFVATSLPQVDRILSLASVVASDVVCDLGCGDAAVLRRAAQSTGCSCIGVEVDHELVLLAREICAGDAPGKVIITEDILENYLLSPSFASATVIFVHLVPDQLKDISSALQGRIGAGVRVVAQRYSIPGMEGSILKEIPSMPSDADSYFQSLGAAWLYGLRDDQHATE</sequence>
<comment type="caution">
    <text evidence="5">The sequence shown here is derived from an EMBL/GenBank/DDBJ whole genome shotgun (WGS) entry which is preliminary data.</text>
</comment>
<dbReference type="Proteomes" id="UP000654075">
    <property type="component" value="Unassembled WGS sequence"/>
</dbReference>
<evidence type="ECO:0000313" key="5">
    <source>
        <dbReference type="EMBL" id="CAE8609724.1"/>
    </source>
</evidence>
<keyword evidence="4" id="KW-0949">S-adenosyl-L-methionine</keyword>
<dbReference type="EMBL" id="CAJNNV010024392">
    <property type="protein sequence ID" value="CAE8609724.1"/>
    <property type="molecule type" value="Genomic_DNA"/>
</dbReference>
<keyword evidence="3" id="KW-0808">Transferase</keyword>
<feature type="non-terminal residue" evidence="5">
    <location>
        <position position="1"/>
    </location>
</feature>
<reference evidence="5" key="1">
    <citation type="submission" date="2021-02" db="EMBL/GenBank/DDBJ databases">
        <authorList>
            <person name="Dougan E. K."/>
            <person name="Rhodes N."/>
            <person name="Thang M."/>
            <person name="Chan C."/>
        </authorList>
    </citation>
    <scope>NUCLEOTIDE SEQUENCE</scope>
</reference>
<proteinExistence type="inferred from homology"/>